<proteinExistence type="predicted"/>
<dbReference type="EMBL" id="JANPWB010000006">
    <property type="protein sequence ID" value="KAJ1180267.1"/>
    <property type="molecule type" value="Genomic_DNA"/>
</dbReference>
<protein>
    <submittedName>
        <fullName evidence="2">Uncharacterized protein</fullName>
    </submittedName>
</protein>
<name>A0AAV7TUE1_PLEWA</name>
<keyword evidence="3" id="KW-1185">Reference proteome</keyword>
<comment type="caution">
    <text evidence="2">The sequence shown here is derived from an EMBL/GenBank/DDBJ whole genome shotgun (WGS) entry which is preliminary data.</text>
</comment>
<evidence type="ECO:0000313" key="3">
    <source>
        <dbReference type="Proteomes" id="UP001066276"/>
    </source>
</evidence>
<evidence type="ECO:0000256" key="1">
    <source>
        <dbReference type="SAM" id="MobiDB-lite"/>
    </source>
</evidence>
<organism evidence="2 3">
    <name type="scientific">Pleurodeles waltl</name>
    <name type="common">Iberian ribbed newt</name>
    <dbReference type="NCBI Taxonomy" id="8319"/>
    <lineage>
        <taxon>Eukaryota</taxon>
        <taxon>Metazoa</taxon>
        <taxon>Chordata</taxon>
        <taxon>Craniata</taxon>
        <taxon>Vertebrata</taxon>
        <taxon>Euteleostomi</taxon>
        <taxon>Amphibia</taxon>
        <taxon>Batrachia</taxon>
        <taxon>Caudata</taxon>
        <taxon>Salamandroidea</taxon>
        <taxon>Salamandridae</taxon>
        <taxon>Pleurodelinae</taxon>
        <taxon>Pleurodeles</taxon>
    </lineage>
</organism>
<accession>A0AAV7TUE1</accession>
<feature type="region of interest" description="Disordered" evidence="1">
    <location>
        <begin position="1"/>
        <end position="55"/>
    </location>
</feature>
<gene>
    <name evidence="2" type="ORF">NDU88_005489</name>
</gene>
<sequence>MILRATGPSGVAGKDDGPSCHRKKQQAVGHSWRKAPTCGSGVQEKMADPTDENGKKVKLAQRAYPQRPLGFAMGSAT</sequence>
<evidence type="ECO:0000313" key="2">
    <source>
        <dbReference type="EMBL" id="KAJ1180267.1"/>
    </source>
</evidence>
<dbReference type="AlphaFoldDB" id="A0AAV7TUE1"/>
<feature type="compositionally biased region" description="Basic and acidic residues" evidence="1">
    <location>
        <begin position="45"/>
        <end position="55"/>
    </location>
</feature>
<reference evidence="2" key="1">
    <citation type="journal article" date="2022" name="bioRxiv">
        <title>Sequencing and chromosome-scale assembly of the giantPleurodeles waltlgenome.</title>
        <authorList>
            <person name="Brown T."/>
            <person name="Elewa A."/>
            <person name="Iarovenko S."/>
            <person name="Subramanian E."/>
            <person name="Araus A.J."/>
            <person name="Petzold A."/>
            <person name="Susuki M."/>
            <person name="Suzuki K.-i.T."/>
            <person name="Hayashi T."/>
            <person name="Toyoda A."/>
            <person name="Oliveira C."/>
            <person name="Osipova E."/>
            <person name="Leigh N.D."/>
            <person name="Simon A."/>
            <person name="Yun M.H."/>
        </authorList>
    </citation>
    <scope>NUCLEOTIDE SEQUENCE</scope>
    <source>
        <strain evidence="2">20211129_DDA</strain>
        <tissue evidence="2">Liver</tissue>
    </source>
</reference>
<dbReference type="Proteomes" id="UP001066276">
    <property type="component" value="Chromosome 3_2"/>
</dbReference>